<dbReference type="Pfam" id="PF00535">
    <property type="entry name" value="Glycos_transf_2"/>
    <property type="match status" value="1"/>
</dbReference>
<keyword evidence="6" id="KW-0328">Glycosyltransferase</keyword>
<gene>
    <name evidence="18" type="ORF">DTL70_30505</name>
</gene>
<feature type="transmembrane region" description="Helical" evidence="16">
    <location>
        <begin position="88"/>
        <end position="105"/>
    </location>
</feature>
<evidence type="ECO:0000313" key="19">
    <source>
        <dbReference type="Proteomes" id="UP000252914"/>
    </source>
</evidence>
<dbReference type="Gene3D" id="3.90.550.10">
    <property type="entry name" value="Spore Coat Polysaccharide Biosynthesis Protein SpsA, Chain A"/>
    <property type="match status" value="1"/>
</dbReference>
<organism evidence="18 19">
    <name type="scientific">Streptomyces diacarni</name>
    <dbReference type="NCBI Taxonomy" id="2800381"/>
    <lineage>
        <taxon>Bacteria</taxon>
        <taxon>Bacillati</taxon>
        <taxon>Actinomycetota</taxon>
        <taxon>Actinomycetes</taxon>
        <taxon>Kitasatosporales</taxon>
        <taxon>Streptomycetaceae</taxon>
        <taxon>Streptomyces</taxon>
    </lineage>
</organism>
<dbReference type="CDD" id="cd06423">
    <property type="entry name" value="CESA_like"/>
    <property type="match status" value="1"/>
</dbReference>
<feature type="transmembrane region" description="Helical" evidence="16">
    <location>
        <begin position="450"/>
        <end position="470"/>
    </location>
</feature>
<dbReference type="PANTHER" id="PTHR22913:SF12">
    <property type="entry name" value="MANNURONAN SYNTHASE"/>
    <property type="match status" value="1"/>
</dbReference>
<keyword evidence="19" id="KW-1185">Reference proteome</keyword>
<dbReference type="SUPFAM" id="SSF53448">
    <property type="entry name" value="Nucleotide-diphospho-sugar transferases"/>
    <property type="match status" value="1"/>
</dbReference>
<dbReference type="AlphaFoldDB" id="A0A367EEU0"/>
<dbReference type="EMBL" id="QOIN01000066">
    <property type="protein sequence ID" value="RCG15730.1"/>
    <property type="molecule type" value="Genomic_DNA"/>
</dbReference>
<comment type="subcellular location">
    <subcellularLocation>
        <location evidence="1">Cell membrane</location>
    </subcellularLocation>
</comment>
<dbReference type="Proteomes" id="UP000252914">
    <property type="component" value="Unassembled WGS sequence"/>
</dbReference>
<evidence type="ECO:0000256" key="2">
    <source>
        <dbReference type="ARBA" id="ARBA00004698"/>
    </source>
</evidence>
<feature type="region of interest" description="Disordered" evidence="15">
    <location>
        <begin position="1"/>
        <end position="33"/>
    </location>
</feature>
<evidence type="ECO:0000256" key="5">
    <source>
        <dbReference type="ARBA" id="ARBA00022475"/>
    </source>
</evidence>
<name>A0A367EEU0_9ACTN</name>
<dbReference type="InterPro" id="IPR001173">
    <property type="entry name" value="Glyco_trans_2-like"/>
</dbReference>
<comment type="similarity">
    <text evidence="3">Belongs to the NodC/HAS family.</text>
</comment>
<dbReference type="EC" id="2.4.1.212" evidence="4"/>
<feature type="compositionally biased region" description="Low complexity" evidence="15">
    <location>
        <begin position="126"/>
        <end position="141"/>
    </location>
</feature>
<dbReference type="GO" id="GO:0005886">
    <property type="term" value="C:plasma membrane"/>
    <property type="evidence" value="ECO:0007669"/>
    <property type="project" value="UniProtKB-SubCell"/>
</dbReference>
<proteinExistence type="inferred from homology"/>
<comment type="function">
    <text evidence="9">Glycosaminoglycan synthesis. The hyaluronic acid capsule is involved in the pathogenicity of group A Streptococci; it may be the major virulence determinant.</text>
</comment>
<dbReference type="GO" id="GO:0030213">
    <property type="term" value="P:hyaluronan biosynthetic process"/>
    <property type="evidence" value="ECO:0007669"/>
    <property type="project" value="TreeGrafter"/>
</dbReference>
<evidence type="ECO:0000256" key="6">
    <source>
        <dbReference type="ARBA" id="ARBA00022676"/>
    </source>
</evidence>
<sequence length="530" mass="57946">MPVPDTALKHSGSAPVPQAGPAPAAPGCSPRTGRWPGVPDLPRAWHARPWFLVLLGVVPLTGFAAWGIAHTVDVLRGLGGASDGFMSVPWLVSFLLLWWVPLAWCERPRTAPAAARADRGTDARNRGTFARGRGTDAAGRASDVAGGPACAPGLDTLTVTVQIPVYNEDPAALRACLHSVLVQSRPVDRIRVVDDGSHAPDGTPMTYDDVRAELTERAAARGVETTWDRTPNRGKRHAQMHVLAHDDADIFVTLDSDSVLDSDAVAEGLKPFGHPAVQSVAGQVIVLNHDANVLTRLISLLYLPFTRGLRSAQSVLGRVTINSGTLAFYRAEVVRGAAGVYEHEQFRGRPMQMNDDSMLTFYALCAGDTVHQPSSLVFTLAPQRWSHYLRQQMRWMRGTTVRHLWWLRYMPLTGIVFWTTVAEYLHIVLGLAISIALVANPDYRDHLQTVAALGACVGVAMSYLMALRLFTVGRSDMRARQALLLFAAAPLAALWRAVFLRPLYLYAMVTCHRVNRWGTRGNVEVDLATR</sequence>
<comment type="catalytic activity">
    <reaction evidence="13">
        <text>[hyaluronan](n) + UDP-N-acetyl-alpha-D-glucosamine = N-acetyl-beta-D-glucosaminyl-(1-&gt;4)-[hyaluronan](n) + UDP + H(+)</text>
        <dbReference type="Rhea" id="RHEA:20465"/>
        <dbReference type="Rhea" id="RHEA-COMP:12583"/>
        <dbReference type="Rhea" id="RHEA-COMP:12585"/>
        <dbReference type="ChEBI" id="CHEBI:15378"/>
        <dbReference type="ChEBI" id="CHEBI:57705"/>
        <dbReference type="ChEBI" id="CHEBI:58223"/>
        <dbReference type="ChEBI" id="CHEBI:132153"/>
        <dbReference type="ChEBI" id="CHEBI:132154"/>
        <dbReference type="EC" id="2.4.1.212"/>
    </reaction>
</comment>
<evidence type="ECO:0000256" key="10">
    <source>
        <dbReference type="ARBA" id="ARBA00040508"/>
    </source>
</evidence>
<dbReference type="GO" id="GO:0050501">
    <property type="term" value="F:hyaluronan synthase activity"/>
    <property type="evidence" value="ECO:0007669"/>
    <property type="project" value="UniProtKB-EC"/>
</dbReference>
<feature type="transmembrane region" description="Helical" evidence="16">
    <location>
        <begin position="482"/>
        <end position="499"/>
    </location>
</feature>
<evidence type="ECO:0000259" key="17">
    <source>
        <dbReference type="Pfam" id="PF00535"/>
    </source>
</evidence>
<keyword evidence="5" id="KW-1003">Cell membrane</keyword>
<evidence type="ECO:0000256" key="11">
    <source>
        <dbReference type="ARBA" id="ARBA00042148"/>
    </source>
</evidence>
<evidence type="ECO:0000256" key="7">
    <source>
        <dbReference type="ARBA" id="ARBA00022679"/>
    </source>
</evidence>
<feature type="compositionally biased region" description="Basic and acidic residues" evidence="15">
    <location>
        <begin position="116"/>
        <end position="125"/>
    </location>
</feature>
<dbReference type="InterPro" id="IPR029044">
    <property type="entry name" value="Nucleotide-diphossugar_trans"/>
</dbReference>
<evidence type="ECO:0000256" key="1">
    <source>
        <dbReference type="ARBA" id="ARBA00004236"/>
    </source>
</evidence>
<keyword evidence="7 18" id="KW-0808">Transferase</keyword>
<feature type="transmembrane region" description="Helical" evidence="16">
    <location>
        <begin position="415"/>
        <end position="438"/>
    </location>
</feature>
<evidence type="ECO:0000256" key="4">
    <source>
        <dbReference type="ARBA" id="ARBA00012207"/>
    </source>
</evidence>
<evidence type="ECO:0000313" key="18">
    <source>
        <dbReference type="EMBL" id="RCG15730.1"/>
    </source>
</evidence>
<comment type="catalytic activity">
    <reaction evidence="14">
        <text>N-acetyl-beta-D-glucosaminyl-(1-&gt;4)-[hyaluronan](n) + UDP-alpha-D-glucuronate = [hyaluronan](n+1) + UDP + H(+)</text>
        <dbReference type="Rhea" id="RHEA:12528"/>
        <dbReference type="Rhea" id="RHEA-COMP:12585"/>
        <dbReference type="Rhea" id="RHEA-COMP:12587"/>
        <dbReference type="ChEBI" id="CHEBI:15378"/>
        <dbReference type="ChEBI" id="CHEBI:58052"/>
        <dbReference type="ChEBI" id="CHEBI:58223"/>
        <dbReference type="ChEBI" id="CHEBI:132153"/>
        <dbReference type="ChEBI" id="CHEBI:132154"/>
        <dbReference type="EC" id="2.4.1.212"/>
    </reaction>
</comment>
<evidence type="ECO:0000256" key="14">
    <source>
        <dbReference type="ARBA" id="ARBA00048168"/>
    </source>
</evidence>
<accession>A0A367EEU0</accession>
<evidence type="ECO:0000256" key="12">
    <source>
        <dbReference type="ARBA" id="ARBA00043237"/>
    </source>
</evidence>
<evidence type="ECO:0000256" key="9">
    <source>
        <dbReference type="ARBA" id="ARBA00037408"/>
    </source>
</evidence>
<protein>
    <recommendedName>
        <fullName evidence="10">Hyaluronan synthase</fullName>
        <ecNumber evidence="4">2.4.1.212</ecNumber>
    </recommendedName>
    <alternativeName>
        <fullName evidence="12">Hyaluronate synthase</fullName>
    </alternativeName>
    <alternativeName>
        <fullName evidence="11">Hyaluronic acid synthase</fullName>
    </alternativeName>
</protein>
<evidence type="ECO:0000256" key="16">
    <source>
        <dbReference type="SAM" id="Phobius"/>
    </source>
</evidence>
<evidence type="ECO:0000256" key="8">
    <source>
        <dbReference type="ARBA" id="ARBA00023136"/>
    </source>
</evidence>
<keyword evidence="16" id="KW-0812">Transmembrane</keyword>
<keyword evidence="16" id="KW-1133">Transmembrane helix</keyword>
<evidence type="ECO:0000256" key="13">
    <source>
        <dbReference type="ARBA" id="ARBA00047709"/>
    </source>
</evidence>
<keyword evidence="8 16" id="KW-0472">Membrane</keyword>
<comment type="pathway">
    <text evidence="2">Glycan biosynthesis; hyaluronan biosynthesis.</text>
</comment>
<feature type="transmembrane region" description="Helical" evidence="16">
    <location>
        <begin position="50"/>
        <end position="68"/>
    </location>
</feature>
<reference evidence="18 19" key="1">
    <citation type="submission" date="2018-06" db="EMBL/GenBank/DDBJ databases">
        <title>Streptomyces reniochalinae sp. nov. and Streptomyces diacarnus sp. nov. from marine sponges.</title>
        <authorList>
            <person name="Li L."/>
        </authorList>
    </citation>
    <scope>NUCLEOTIDE SEQUENCE [LARGE SCALE GENOMIC DNA]</scope>
    <source>
        <strain evidence="18 19">LHW51701</strain>
    </source>
</reference>
<dbReference type="PANTHER" id="PTHR22913">
    <property type="entry name" value="HYALURONAN SYNTHASE"/>
    <property type="match status" value="1"/>
</dbReference>
<comment type="caution">
    <text evidence="18">The sequence shown here is derived from an EMBL/GenBank/DDBJ whole genome shotgun (WGS) entry which is preliminary data.</text>
</comment>
<feature type="domain" description="Glycosyltransferase 2-like" evidence="17">
    <location>
        <begin position="161"/>
        <end position="334"/>
    </location>
</feature>
<feature type="region of interest" description="Disordered" evidence="15">
    <location>
        <begin position="111"/>
        <end position="145"/>
    </location>
</feature>
<evidence type="ECO:0000256" key="3">
    <source>
        <dbReference type="ARBA" id="ARBA00006782"/>
    </source>
</evidence>
<evidence type="ECO:0000256" key="15">
    <source>
        <dbReference type="SAM" id="MobiDB-lite"/>
    </source>
</evidence>
<dbReference type="GO" id="GO:0085029">
    <property type="term" value="P:extracellular matrix assembly"/>
    <property type="evidence" value="ECO:0007669"/>
    <property type="project" value="TreeGrafter"/>
</dbReference>